<dbReference type="InterPro" id="IPR003749">
    <property type="entry name" value="ThiS/MoaD-like"/>
</dbReference>
<dbReference type="InterPro" id="IPR012675">
    <property type="entry name" value="Beta-grasp_dom_sf"/>
</dbReference>
<gene>
    <name evidence="1" type="ORF">E4633_02330</name>
</gene>
<dbReference type="EMBL" id="SRSC01000001">
    <property type="protein sequence ID" value="TGU74323.1"/>
    <property type="molecule type" value="Genomic_DNA"/>
</dbReference>
<dbReference type="RefSeq" id="WP_135868656.1">
    <property type="nucleotide sequence ID" value="NZ_SRSC01000001.1"/>
</dbReference>
<protein>
    <submittedName>
        <fullName evidence="1">MoaD/ThiS family protein</fullName>
    </submittedName>
</protein>
<dbReference type="Proteomes" id="UP000306416">
    <property type="component" value="Unassembled WGS sequence"/>
</dbReference>
<reference evidence="1 2" key="1">
    <citation type="submission" date="2019-04" db="EMBL/GenBank/DDBJ databases">
        <title>Geobacter oryzae sp. nov., ferric-reducing bacteria isolated from paddy soil.</title>
        <authorList>
            <person name="Xu Z."/>
            <person name="Masuda Y."/>
            <person name="Itoh H."/>
            <person name="Senoo K."/>
        </authorList>
    </citation>
    <scope>NUCLEOTIDE SEQUENCE [LARGE SCALE GENOMIC DNA]</scope>
    <source>
        <strain evidence="1 2">Red111</strain>
    </source>
</reference>
<dbReference type="Pfam" id="PF02597">
    <property type="entry name" value="ThiS"/>
    <property type="match status" value="1"/>
</dbReference>
<dbReference type="InterPro" id="IPR016155">
    <property type="entry name" value="Mopterin_synth/thiamin_S_b"/>
</dbReference>
<evidence type="ECO:0000313" key="1">
    <source>
        <dbReference type="EMBL" id="TGU74323.1"/>
    </source>
</evidence>
<comment type="caution">
    <text evidence="1">The sequence shown here is derived from an EMBL/GenBank/DDBJ whole genome shotgun (WGS) entry which is preliminary data.</text>
</comment>
<accession>A0A4S1CL85</accession>
<evidence type="ECO:0000313" key="2">
    <source>
        <dbReference type="Proteomes" id="UP000306416"/>
    </source>
</evidence>
<dbReference type="SUPFAM" id="SSF54285">
    <property type="entry name" value="MoaD/ThiS"/>
    <property type="match status" value="1"/>
</dbReference>
<proteinExistence type="predicted"/>
<dbReference type="AlphaFoldDB" id="A0A4S1CL85"/>
<sequence>MQIRIKLYASLRWKLFEEAEWECTPGQKVASIVEQLGLPRNDVGTVLVNGLHAAWDEIVQDGDVLSFLPRMGGG</sequence>
<dbReference type="Gene3D" id="3.10.20.30">
    <property type="match status" value="1"/>
</dbReference>
<keyword evidence="2" id="KW-1185">Reference proteome</keyword>
<name>A0A4S1CL85_9BACT</name>
<organism evidence="1 2">
    <name type="scientific">Geomonas terrae</name>
    <dbReference type="NCBI Taxonomy" id="2562681"/>
    <lineage>
        <taxon>Bacteria</taxon>
        <taxon>Pseudomonadati</taxon>
        <taxon>Thermodesulfobacteriota</taxon>
        <taxon>Desulfuromonadia</taxon>
        <taxon>Geobacterales</taxon>
        <taxon>Geobacteraceae</taxon>
        <taxon>Geomonas</taxon>
    </lineage>
</organism>